<dbReference type="InterPro" id="IPR052533">
    <property type="entry name" value="WalJ/YycJ-like"/>
</dbReference>
<dbReference type="InterPro" id="IPR036866">
    <property type="entry name" value="RibonucZ/Hydroxyglut_hydro"/>
</dbReference>
<evidence type="ECO:0000313" key="2">
    <source>
        <dbReference type="EMBL" id="MDA7415710.1"/>
    </source>
</evidence>
<dbReference type="SUPFAM" id="SSF56281">
    <property type="entry name" value="Metallo-hydrolase/oxidoreductase"/>
    <property type="match status" value="1"/>
</dbReference>
<gene>
    <name evidence="2" type="ORF">PGB34_04980</name>
</gene>
<name>A0AAE3N4K2_9BURK</name>
<dbReference type="SMART" id="SM00849">
    <property type="entry name" value="Lactamase_B"/>
    <property type="match status" value="1"/>
</dbReference>
<protein>
    <submittedName>
        <fullName evidence="2">MBL fold metallo-hydrolase</fullName>
    </submittedName>
</protein>
<dbReference type="PANTHER" id="PTHR47619">
    <property type="entry name" value="METALLO-HYDROLASE YYCJ-RELATED"/>
    <property type="match status" value="1"/>
</dbReference>
<dbReference type="RefSeq" id="WP_271426989.1">
    <property type="nucleotide sequence ID" value="NZ_JAQIPB010000002.1"/>
</dbReference>
<feature type="domain" description="Metallo-beta-lactamase" evidence="1">
    <location>
        <begin position="12"/>
        <end position="218"/>
    </location>
</feature>
<dbReference type="EMBL" id="JAQIPB010000002">
    <property type="protein sequence ID" value="MDA7415710.1"/>
    <property type="molecule type" value="Genomic_DNA"/>
</dbReference>
<keyword evidence="3" id="KW-1185">Reference proteome</keyword>
<dbReference type="PANTHER" id="PTHR47619:SF1">
    <property type="entry name" value="EXODEOXYRIBONUCLEASE WALJ"/>
    <property type="match status" value="1"/>
</dbReference>
<evidence type="ECO:0000313" key="3">
    <source>
        <dbReference type="Proteomes" id="UP001212602"/>
    </source>
</evidence>
<dbReference type="Proteomes" id="UP001212602">
    <property type="component" value="Unassembled WGS sequence"/>
</dbReference>
<dbReference type="Pfam" id="PF12706">
    <property type="entry name" value="Lactamase_B_2"/>
    <property type="match status" value="1"/>
</dbReference>
<accession>A0AAE3N4K2</accession>
<reference evidence="2" key="1">
    <citation type="submission" date="2023-01" db="EMBL/GenBank/DDBJ databases">
        <title>Xenophilus mangrovi sp. nov., isolated from soil of Mangrove nature reserve.</title>
        <authorList>
            <person name="Xu S."/>
            <person name="Liu Z."/>
            <person name="Xu Y."/>
        </authorList>
    </citation>
    <scope>NUCLEOTIDE SEQUENCE</scope>
    <source>
        <strain evidence="2">YW8</strain>
    </source>
</reference>
<organism evidence="2 3">
    <name type="scientific">Xenophilus arseniciresistens</name>
    <dbReference type="NCBI Taxonomy" id="1283306"/>
    <lineage>
        <taxon>Bacteria</taxon>
        <taxon>Pseudomonadati</taxon>
        <taxon>Pseudomonadota</taxon>
        <taxon>Betaproteobacteria</taxon>
        <taxon>Burkholderiales</taxon>
        <taxon>Comamonadaceae</taxon>
        <taxon>Xenophilus</taxon>
    </lineage>
</organism>
<comment type="caution">
    <text evidence="2">The sequence shown here is derived from an EMBL/GenBank/DDBJ whole genome shotgun (WGS) entry which is preliminary data.</text>
</comment>
<dbReference type="AlphaFoldDB" id="A0AAE3N4K2"/>
<proteinExistence type="predicted"/>
<evidence type="ECO:0000259" key="1">
    <source>
        <dbReference type="SMART" id="SM00849"/>
    </source>
</evidence>
<dbReference type="InterPro" id="IPR001279">
    <property type="entry name" value="Metallo-B-lactamas"/>
</dbReference>
<sequence length="258" mass="27852">MLRFRSLGSGSTGNGTLIEASDGSHTTRLLVDCGFNLRKLDQRLARIDLKPEDLDAVFVTHEHGDHIGCAHALSLRNGIDVWMSEGTWLATGAPDYQGRLRLARDGQAIALGALELRPFTVPHDAREPLQLRCSDGDRQLGVLTDLGHASAHVMAHLQGLHALLLECNHDPEMLAASRYPPFLKHRVSGRYGHLSNAAAGEIARAVHHAGLRHVLAAHLSLQNNRPELARAALADGLGAQPSDMLTADAAEGSDWLQV</sequence>
<dbReference type="Gene3D" id="3.60.15.10">
    <property type="entry name" value="Ribonuclease Z/Hydroxyacylglutathione hydrolase-like"/>
    <property type="match status" value="1"/>
</dbReference>